<dbReference type="EMBL" id="PCSZ01000009">
    <property type="protein sequence ID" value="PIP60968.1"/>
    <property type="molecule type" value="Genomic_DNA"/>
</dbReference>
<comment type="caution">
    <text evidence="2">The sequence shown here is derived from an EMBL/GenBank/DDBJ whole genome shotgun (WGS) entry which is preliminary data.</text>
</comment>
<dbReference type="Proteomes" id="UP000231581">
    <property type="component" value="Unassembled WGS sequence"/>
</dbReference>
<dbReference type="AlphaFoldDB" id="A0A2H0BVG5"/>
<organism evidence="2 3">
    <name type="scientific">Candidatus Uhrbacteria bacterium CG22_combo_CG10-13_8_21_14_all_47_17</name>
    <dbReference type="NCBI Taxonomy" id="1975041"/>
    <lineage>
        <taxon>Bacteria</taxon>
        <taxon>Candidatus Uhriibacteriota</taxon>
    </lineage>
</organism>
<feature type="region of interest" description="Disordered" evidence="1">
    <location>
        <begin position="1"/>
        <end position="53"/>
    </location>
</feature>
<name>A0A2H0BVG5_9BACT</name>
<sequence length="409" mass="46698">MGQANPLRNPFKEDPNKLSSNPAEDVSPFEDTALASPLGTPEKSGVHKRPERSLEQKLGFADVERALSEKYMPHFLAEGGENIVYEIPGHPDIVLKGSKKVLYDILSDPKGETHALNEAKNRIDRERMLQGKLREHFGAEHLLRQKQFLMKVPVTREILAHTEQNYLRFFHRTIPQNRREAWTYVTIQKKQELKKGSYENPKAENINPQELGRNSITELSSMDASFFDPRVRKDFEEVSEGLLRGERAQRISEADFSKLIGSRPLNRLLHRMRGDEGLREAVKSFVENCVHFAEDTGEIIDFVGKDNIVFLKEDGRWTYKLLDPLFPFYDHVLEDARKIFVETKGEGIHDMDTDKSNKLTQAFVFVRLINGLAVASGAEASLDFLPEELLKNDTLTSRIIPKATEESGR</sequence>
<protein>
    <submittedName>
        <fullName evidence="2">Uncharacterized protein</fullName>
    </submittedName>
</protein>
<evidence type="ECO:0000313" key="2">
    <source>
        <dbReference type="EMBL" id="PIP60968.1"/>
    </source>
</evidence>
<reference evidence="2 3" key="1">
    <citation type="submission" date="2017-09" db="EMBL/GenBank/DDBJ databases">
        <title>Depth-based differentiation of microbial function through sediment-hosted aquifers and enrichment of novel symbionts in the deep terrestrial subsurface.</title>
        <authorList>
            <person name="Probst A.J."/>
            <person name="Ladd B."/>
            <person name="Jarett J.K."/>
            <person name="Geller-Mcgrath D.E."/>
            <person name="Sieber C.M."/>
            <person name="Emerson J.B."/>
            <person name="Anantharaman K."/>
            <person name="Thomas B.C."/>
            <person name="Malmstrom R."/>
            <person name="Stieglmeier M."/>
            <person name="Klingl A."/>
            <person name="Woyke T."/>
            <person name="Ryan C.M."/>
            <person name="Banfield J.F."/>
        </authorList>
    </citation>
    <scope>NUCLEOTIDE SEQUENCE [LARGE SCALE GENOMIC DNA]</scope>
    <source>
        <strain evidence="2">CG22_combo_CG10-13_8_21_14_all_47_17</strain>
    </source>
</reference>
<evidence type="ECO:0000256" key="1">
    <source>
        <dbReference type="SAM" id="MobiDB-lite"/>
    </source>
</evidence>
<proteinExistence type="predicted"/>
<accession>A0A2H0BVG5</accession>
<evidence type="ECO:0000313" key="3">
    <source>
        <dbReference type="Proteomes" id="UP000231581"/>
    </source>
</evidence>
<gene>
    <name evidence="2" type="ORF">COX00_00285</name>
</gene>